<evidence type="ECO:0000256" key="3">
    <source>
        <dbReference type="ARBA" id="ARBA00022729"/>
    </source>
</evidence>
<reference evidence="10" key="2">
    <citation type="submission" date="2025-09" db="UniProtKB">
        <authorList>
            <consortium name="Ensembl"/>
        </authorList>
    </citation>
    <scope>IDENTIFICATION</scope>
</reference>
<dbReference type="InterPro" id="IPR001363">
    <property type="entry name" value="Prot_inh_fetuin_CS"/>
</dbReference>
<feature type="chain" id="PRO_5034990185" evidence="8">
    <location>
        <begin position="20"/>
        <end position="400"/>
    </location>
</feature>
<keyword evidence="5" id="KW-1015">Disulfide bond</keyword>
<evidence type="ECO:0000256" key="7">
    <source>
        <dbReference type="SAM" id="MobiDB-lite"/>
    </source>
</evidence>
<dbReference type="FunFam" id="3.10.450.10:FF:000005">
    <property type="entry name" value="Histidine-rich glycoprotein"/>
    <property type="match status" value="1"/>
</dbReference>
<dbReference type="InterPro" id="IPR000010">
    <property type="entry name" value="Cystatin_dom"/>
</dbReference>
<feature type="domain" description="Cystatin fetuin-B-type" evidence="9">
    <location>
        <begin position="148"/>
        <end position="257"/>
    </location>
</feature>
<dbReference type="InterPro" id="IPR025764">
    <property type="entry name" value="Cystatin_Fetuin_B"/>
</dbReference>
<evidence type="ECO:0000256" key="6">
    <source>
        <dbReference type="ARBA" id="ARBA00023180"/>
    </source>
</evidence>
<dbReference type="GO" id="GO:0007339">
    <property type="term" value="P:binding of sperm to zona pellucida"/>
    <property type="evidence" value="ECO:0007669"/>
    <property type="project" value="TreeGrafter"/>
</dbReference>
<proteinExistence type="predicted"/>
<dbReference type="PROSITE" id="PS51257">
    <property type="entry name" value="PROKAR_LIPOPROTEIN"/>
    <property type="match status" value="1"/>
</dbReference>
<keyword evidence="3 8" id="KW-0732">Signal</keyword>
<feature type="region of interest" description="Disordered" evidence="7">
    <location>
        <begin position="263"/>
        <end position="296"/>
    </location>
</feature>
<evidence type="ECO:0000256" key="5">
    <source>
        <dbReference type="ARBA" id="ARBA00023157"/>
    </source>
</evidence>
<dbReference type="PANTHER" id="PTHR13814">
    <property type="entry name" value="FETUIN"/>
    <property type="match status" value="1"/>
</dbReference>
<feature type="signal peptide" evidence="8">
    <location>
        <begin position="1"/>
        <end position="19"/>
    </location>
</feature>
<sequence>MVRFVWMLFGIQVLCSCTAAPPAQGAGAALLSPRCDDAAVVEAADMALRQINADREEGYVLSLYRIVSAREQPQEITGSVFYLILDVVDTECHVLSKKLWKKCNPRPADSTVYGQCKAIIYTNQARNIAHLNTYECTLQPVPPKYIWSICPDCPVDDNPTKPEYLETAVRSLAKFNEESNQTHYFSVLNVTRASMQWVVGPAYFVEFLIQETSCSKNDTVADISRCEPLPPGVAQIGFCKGSVVNSHKEQFVTISCEIYSQQDPAPEKENQEANQTPGKPRHDQQASTSDANPFSPHLEKTVGWVKILPPSNEDITFYSLRESQNKLKDRKPVPPKAVGSTPSLDRKKTQVNKLDLTKPITGPVILPFPEELSLSDSCPGEAKQMEGILYPLITRNPTTV</sequence>
<evidence type="ECO:0000259" key="9">
    <source>
        <dbReference type="PROSITE" id="PS51530"/>
    </source>
</evidence>
<dbReference type="FunFam" id="3.10.450.10:FF:000002">
    <property type="entry name" value="Kininogen 1"/>
    <property type="match status" value="1"/>
</dbReference>
<dbReference type="CDD" id="cd00042">
    <property type="entry name" value="CY"/>
    <property type="match status" value="2"/>
</dbReference>
<dbReference type="Gene3D" id="3.10.450.10">
    <property type="match status" value="2"/>
</dbReference>
<dbReference type="GO" id="GO:0004869">
    <property type="term" value="F:cysteine-type endopeptidase inhibitor activity"/>
    <property type="evidence" value="ECO:0007669"/>
    <property type="project" value="InterPro"/>
</dbReference>
<evidence type="ECO:0000256" key="1">
    <source>
        <dbReference type="ARBA" id="ARBA00004613"/>
    </source>
</evidence>
<evidence type="ECO:0000256" key="4">
    <source>
        <dbReference type="ARBA" id="ARBA00022737"/>
    </source>
</evidence>
<dbReference type="OrthoDB" id="9941887at2759"/>
<dbReference type="SUPFAM" id="SSF54403">
    <property type="entry name" value="Cystatin/monellin"/>
    <property type="match status" value="2"/>
</dbReference>
<evidence type="ECO:0000256" key="8">
    <source>
        <dbReference type="SAM" id="SignalP"/>
    </source>
</evidence>
<dbReference type="AlphaFoldDB" id="A0A8C5UK06"/>
<dbReference type="Ensembl" id="ENSMCST00000021982.1">
    <property type="protein sequence ID" value="ENSMCSP00000021434.1"/>
    <property type="gene ID" value="ENSMCSG00000014977.1"/>
</dbReference>
<dbReference type="GO" id="GO:0005615">
    <property type="term" value="C:extracellular space"/>
    <property type="evidence" value="ECO:0007669"/>
    <property type="project" value="InterPro"/>
</dbReference>
<organism evidence="10 11">
    <name type="scientific">Malurus cyaneus samueli</name>
    <dbReference type="NCBI Taxonomy" id="2593467"/>
    <lineage>
        <taxon>Eukaryota</taxon>
        <taxon>Metazoa</taxon>
        <taxon>Chordata</taxon>
        <taxon>Craniata</taxon>
        <taxon>Vertebrata</taxon>
        <taxon>Euteleostomi</taxon>
        <taxon>Archelosauria</taxon>
        <taxon>Archosauria</taxon>
        <taxon>Dinosauria</taxon>
        <taxon>Saurischia</taxon>
        <taxon>Theropoda</taxon>
        <taxon>Coelurosauria</taxon>
        <taxon>Aves</taxon>
        <taxon>Neognathae</taxon>
        <taxon>Neoaves</taxon>
        <taxon>Telluraves</taxon>
        <taxon>Australaves</taxon>
        <taxon>Passeriformes</taxon>
        <taxon>Meliphagoidea</taxon>
        <taxon>Maluridae</taxon>
        <taxon>Malurus</taxon>
    </lineage>
</organism>
<evidence type="ECO:0000256" key="2">
    <source>
        <dbReference type="ARBA" id="ARBA00022525"/>
    </source>
</evidence>
<accession>A0A8C5UK06</accession>
<dbReference type="PROSITE" id="PS51530">
    <property type="entry name" value="CYSTATIN_FETUIN_B"/>
    <property type="match status" value="2"/>
</dbReference>
<evidence type="ECO:0000313" key="11">
    <source>
        <dbReference type="Proteomes" id="UP000694560"/>
    </source>
</evidence>
<dbReference type="InterPro" id="IPR050735">
    <property type="entry name" value="Kininogen_Fetuin_HRG"/>
</dbReference>
<comment type="subcellular location">
    <subcellularLocation>
        <location evidence="1">Secreted</location>
    </subcellularLocation>
</comment>
<dbReference type="Proteomes" id="UP000694560">
    <property type="component" value="Unplaced"/>
</dbReference>
<keyword evidence="4" id="KW-0677">Repeat</keyword>
<protein>
    <submittedName>
        <fullName evidence="10">Fetuin B</fullName>
    </submittedName>
</protein>
<keyword evidence="2" id="KW-0964">Secreted</keyword>
<reference evidence="10" key="1">
    <citation type="submission" date="2025-08" db="UniProtKB">
        <authorList>
            <consortium name="Ensembl"/>
        </authorList>
    </citation>
    <scope>IDENTIFICATION</scope>
</reference>
<dbReference type="PROSITE" id="PS01254">
    <property type="entry name" value="FETUIN_1"/>
    <property type="match status" value="1"/>
</dbReference>
<dbReference type="PANTHER" id="PTHR13814:SF10">
    <property type="entry name" value="FETUIN-B"/>
    <property type="match status" value="1"/>
</dbReference>
<dbReference type="SMART" id="SM00043">
    <property type="entry name" value="CY"/>
    <property type="match status" value="2"/>
</dbReference>
<dbReference type="GO" id="GO:0008191">
    <property type="term" value="F:metalloendopeptidase inhibitor activity"/>
    <property type="evidence" value="ECO:0007669"/>
    <property type="project" value="TreeGrafter"/>
</dbReference>
<dbReference type="GO" id="GO:0060255">
    <property type="term" value="P:regulation of macromolecule metabolic process"/>
    <property type="evidence" value="ECO:0007669"/>
    <property type="project" value="UniProtKB-ARBA"/>
</dbReference>
<keyword evidence="6" id="KW-0325">Glycoprotein</keyword>
<evidence type="ECO:0000313" key="10">
    <source>
        <dbReference type="Ensembl" id="ENSMCSP00000021434.1"/>
    </source>
</evidence>
<name>A0A8C5UK06_9PASS</name>
<keyword evidence="11" id="KW-1185">Reference proteome</keyword>
<dbReference type="Pfam" id="PF00031">
    <property type="entry name" value="Cystatin"/>
    <property type="match status" value="2"/>
</dbReference>
<dbReference type="InterPro" id="IPR046350">
    <property type="entry name" value="Cystatin_sf"/>
</dbReference>
<feature type="domain" description="Cystatin fetuin-B-type" evidence="9">
    <location>
        <begin position="24"/>
        <end position="137"/>
    </location>
</feature>